<name>A0A8J6AME9_GALPY</name>
<keyword evidence="6 19" id="KW-0479">Metal-binding</keyword>
<comment type="function">
    <text evidence="16">Catalyzes the conversion of homogentisate to maleylacetoacetate.</text>
</comment>
<feature type="binding site" evidence="19">
    <location>
        <position position="214"/>
    </location>
    <ligand>
        <name>Fe cation</name>
        <dbReference type="ChEBI" id="CHEBI:24875"/>
    </ligand>
</feature>
<feature type="binding site" evidence="19">
    <location>
        <position position="184"/>
    </location>
    <ligand>
        <name>Fe cation</name>
        <dbReference type="ChEBI" id="CHEBI:24875"/>
    </ligand>
</feature>
<gene>
    <name evidence="22" type="ORF">J0S82_014993</name>
</gene>
<dbReference type="GO" id="GO:0006559">
    <property type="term" value="P:L-phenylalanine catabolic process"/>
    <property type="evidence" value="ECO:0007669"/>
    <property type="project" value="UniProtKB-UniPathway"/>
</dbReference>
<comment type="caution">
    <text evidence="22">The sequence shown here is derived from an EMBL/GenBank/DDBJ whole genome shotgun (WGS) entry which is preliminary data.</text>
</comment>
<dbReference type="InterPro" id="IPR005708">
    <property type="entry name" value="Homogentis_dOase"/>
</dbReference>
<evidence type="ECO:0000256" key="10">
    <source>
        <dbReference type="ARBA" id="ARBA00023004"/>
    </source>
</evidence>
<keyword evidence="9" id="KW-0560">Oxidoreductase</keyword>
<dbReference type="EC" id="1.13.11.5" evidence="4"/>
<evidence type="ECO:0000256" key="15">
    <source>
        <dbReference type="ARBA" id="ARBA00050477"/>
    </source>
</evidence>
<dbReference type="Pfam" id="PF20510">
    <property type="entry name" value="HgmA_N"/>
    <property type="match status" value="1"/>
</dbReference>
<proteinExistence type="inferred from homology"/>
<feature type="domain" description="Homogentisate 1,2-dioxygenase N-terminal" evidence="21">
    <location>
        <begin position="24"/>
        <end position="122"/>
    </location>
</feature>
<dbReference type="UniPathway" id="UPA00139">
    <property type="reaction ID" value="UER00339"/>
</dbReference>
<dbReference type="InterPro" id="IPR014710">
    <property type="entry name" value="RmlC-like_jellyroll"/>
</dbReference>
<evidence type="ECO:0000256" key="18">
    <source>
        <dbReference type="PIRSR" id="PIRSR605708-1"/>
    </source>
</evidence>
<dbReference type="InterPro" id="IPR046451">
    <property type="entry name" value="HgmA_C"/>
</dbReference>
<dbReference type="GO" id="GO:0004411">
    <property type="term" value="F:homogentisate 1,2-dioxygenase activity"/>
    <property type="evidence" value="ECO:0007669"/>
    <property type="project" value="UniProtKB-EC"/>
</dbReference>
<dbReference type="GO" id="GO:0046872">
    <property type="term" value="F:metal ion binding"/>
    <property type="evidence" value="ECO:0007669"/>
    <property type="project" value="UniProtKB-KW"/>
</dbReference>
<organism evidence="22 23">
    <name type="scientific">Galemys pyrenaicus</name>
    <name type="common">Iberian desman</name>
    <name type="synonym">Pyrenean desman</name>
    <dbReference type="NCBI Taxonomy" id="202257"/>
    <lineage>
        <taxon>Eukaryota</taxon>
        <taxon>Metazoa</taxon>
        <taxon>Chordata</taxon>
        <taxon>Craniata</taxon>
        <taxon>Vertebrata</taxon>
        <taxon>Euteleostomi</taxon>
        <taxon>Mammalia</taxon>
        <taxon>Eutheria</taxon>
        <taxon>Laurasiatheria</taxon>
        <taxon>Eulipotyphla</taxon>
        <taxon>Talpidae</taxon>
        <taxon>Galemys</taxon>
    </lineage>
</organism>
<dbReference type="PANTHER" id="PTHR11056:SF0">
    <property type="entry name" value="HOMOGENTISATE 1,2-DIOXYGENASE"/>
    <property type="match status" value="1"/>
</dbReference>
<dbReference type="AlphaFoldDB" id="A0A8J6AME9"/>
<dbReference type="InterPro" id="IPR011051">
    <property type="entry name" value="RmlC_Cupin_sf"/>
</dbReference>
<evidence type="ECO:0000259" key="21">
    <source>
        <dbReference type="Pfam" id="PF20510"/>
    </source>
</evidence>
<keyword evidence="23" id="KW-1185">Reference proteome</keyword>
<sequence length="288" mass="32839">MLLQFRWGLLDCHDLREYIDVYFMFQRGMRFSINVFEETRGYILEVYGVHFELPDLGPIGANGLANPRDFLIPVAWYEDRQVPGGYTVINKYQGKLFAAKQDVSPFNVVAWHGNYTPYKYDLKNFMVINAVAFDHADPSIFTVLTAKSLRPGVAIADFVIFPPRWGVADKTFRPPYYHRNCMSEFMGLIKGHYEAKEGGFLPGGGSLHSTMTPHGPDNDCFEKASKAKLEPERVAEGTMAFMFESSLSMAVTKWGLKTCNCLDENYYKCWEPLKSHFTPNSRNPTGFN</sequence>
<protein>
    <recommendedName>
        <fullName evidence="5">Homogentisate 1,2-dioxygenase</fullName>
        <ecNumber evidence="4">1.13.11.5</ecNumber>
    </recommendedName>
    <alternativeName>
        <fullName evidence="12">Homogentisate oxygenase</fullName>
    </alternativeName>
    <alternativeName>
        <fullName evidence="13">Homogentisic acid oxidase</fullName>
    </alternativeName>
    <alternativeName>
        <fullName evidence="14">Homogentisicase</fullName>
    </alternativeName>
</protein>
<feature type="binding site" evidence="19">
    <location>
        <position position="214"/>
    </location>
    <ligand>
        <name>homogentisate</name>
        <dbReference type="ChEBI" id="CHEBI:16169"/>
    </ligand>
</feature>
<feature type="active site" description="Proton acceptor" evidence="18">
    <location>
        <position position="135"/>
    </location>
</feature>
<keyword evidence="11" id="KW-0585">Phenylalanine catabolism</keyword>
<accession>A0A8J6AME9</accession>
<keyword evidence="10 19" id="KW-0408">Iron</keyword>
<dbReference type="InterPro" id="IPR046452">
    <property type="entry name" value="HgmA_N"/>
</dbReference>
<dbReference type="EMBL" id="JAGFMF010011454">
    <property type="protein sequence ID" value="KAG8522031.1"/>
    <property type="molecule type" value="Genomic_DNA"/>
</dbReference>
<dbReference type="SUPFAM" id="SSF51182">
    <property type="entry name" value="RmlC-like cupins"/>
    <property type="match status" value="1"/>
</dbReference>
<keyword evidence="8" id="KW-0223">Dioxygenase</keyword>
<evidence type="ECO:0000256" key="6">
    <source>
        <dbReference type="ARBA" id="ARBA00022723"/>
    </source>
</evidence>
<evidence type="ECO:0000256" key="1">
    <source>
        <dbReference type="ARBA" id="ARBA00001962"/>
    </source>
</evidence>
<evidence type="ECO:0000259" key="20">
    <source>
        <dbReference type="Pfam" id="PF04209"/>
    </source>
</evidence>
<comment type="pathway">
    <text evidence="2">Amino-acid degradation; L-phenylalanine degradation; acetoacetate and fumarate from L-phenylalanine: step 4/6.</text>
</comment>
<evidence type="ECO:0000313" key="23">
    <source>
        <dbReference type="Proteomes" id="UP000700334"/>
    </source>
</evidence>
<keyword evidence="7" id="KW-0828">Tyrosine catabolism</keyword>
<feature type="binding site" evidence="19">
    <location>
        <position position="178"/>
    </location>
    <ligand>
        <name>Fe cation</name>
        <dbReference type="ChEBI" id="CHEBI:24875"/>
    </ligand>
</feature>
<evidence type="ECO:0000256" key="9">
    <source>
        <dbReference type="ARBA" id="ARBA00023002"/>
    </source>
</evidence>
<evidence type="ECO:0000256" key="16">
    <source>
        <dbReference type="ARBA" id="ARBA00055954"/>
    </source>
</evidence>
<evidence type="ECO:0000256" key="11">
    <source>
        <dbReference type="ARBA" id="ARBA00023232"/>
    </source>
</evidence>
<evidence type="ECO:0000256" key="8">
    <source>
        <dbReference type="ARBA" id="ARBA00022964"/>
    </source>
</evidence>
<dbReference type="PANTHER" id="PTHR11056">
    <property type="entry name" value="HOMOGENTISATE 1,2-DIOXYGENASE"/>
    <property type="match status" value="1"/>
</dbReference>
<evidence type="ECO:0000256" key="4">
    <source>
        <dbReference type="ARBA" id="ARBA00013127"/>
    </source>
</evidence>
<feature type="binding site" evidence="19">
    <location>
        <position position="193"/>
    </location>
    <ligand>
        <name>homogentisate</name>
        <dbReference type="ChEBI" id="CHEBI:16169"/>
    </ligand>
</feature>
<reference evidence="22" key="1">
    <citation type="journal article" date="2021" name="Evol. Appl.">
        <title>The genome of the Pyrenean desman and the effects of bottlenecks and inbreeding on the genomic landscape of an endangered species.</title>
        <authorList>
            <person name="Escoda L."/>
            <person name="Castresana J."/>
        </authorList>
    </citation>
    <scope>NUCLEOTIDE SEQUENCE</scope>
    <source>
        <strain evidence="22">IBE-C5619</strain>
    </source>
</reference>
<evidence type="ECO:0000256" key="7">
    <source>
        <dbReference type="ARBA" id="ARBA00022878"/>
    </source>
</evidence>
<dbReference type="GO" id="GO:0006572">
    <property type="term" value="P:L-tyrosine catabolic process"/>
    <property type="evidence" value="ECO:0007669"/>
    <property type="project" value="UniProtKB-KW"/>
</dbReference>
<comment type="similarity">
    <text evidence="3">Belongs to the homogentisate dioxygenase family.</text>
</comment>
<dbReference type="OrthoDB" id="1689029at2759"/>
<evidence type="ECO:0000256" key="17">
    <source>
        <dbReference type="ARBA" id="ARBA00063284"/>
    </source>
</evidence>
<evidence type="ECO:0000256" key="5">
    <source>
        <dbReference type="ARBA" id="ARBA00018757"/>
    </source>
</evidence>
<comment type="subunit">
    <text evidence="17">Homohexamer arranged as a dimer of trimers.</text>
</comment>
<evidence type="ECO:0000256" key="19">
    <source>
        <dbReference type="PIRSR" id="PIRSR605708-2"/>
    </source>
</evidence>
<dbReference type="FunFam" id="2.60.120.10:FF:000026">
    <property type="entry name" value="Homogentisate 1,2-dioxygenase"/>
    <property type="match status" value="1"/>
</dbReference>
<evidence type="ECO:0000256" key="2">
    <source>
        <dbReference type="ARBA" id="ARBA00004704"/>
    </source>
</evidence>
<evidence type="ECO:0000256" key="14">
    <source>
        <dbReference type="ARBA" id="ARBA00033225"/>
    </source>
</evidence>
<dbReference type="Gene3D" id="2.60.120.10">
    <property type="entry name" value="Jelly Rolls"/>
    <property type="match status" value="1"/>
</dbReference>
<evidence type="ECO:0000256" key="12">
    <source>
        <dbReference type="ARBA" id="ARBA00030235"/>
    </source>
</evidence>
<dbReference type="Pfam" id="PF04209">
    <property type="entry name" value="HgmA_C"/>
    <property type="match status" value="1"/>
</dbReference>
<dbReference type="GO" id="GO:0005737">
    <property type="term" value="C:cytoplasm"/>
    <property type="evidence" value="ECO:0007669"/>
    <property type="project" value="TreeGrafter"/>
</dbReference>
<comment type="catalytic activity">
    <reaction evidence="15">
        <text>homogentisate + O2 = 4-maleylacetoacetate + H(+)</text>
        <dbReference type="Rhea" id="RHEA:15449"/>
        <dbReference type="ChEBI" id="CHEBI:15378"/>
        <dbReference type="ChEBI" id="CHEBI:15379"/>
        <dbReference type="ChEBI" id="CHEBI:16169"/>
        <dbReference type="ChEBI" id="CHEBI:17105"/>
        <dbReference type="EC" id="1.13.11.5"/>
    </reaction>
    <physiologicalReaction direction="left-to-right" evidence="15">
        <dbReference type="Rhea" id="RHEA:15450"/>
    </physiologicalReaction>
</comment>
<evidence type="ECO:0000313" key="22">
    <source>
        <dbReference type="EMBL" id="KAG8522031.1"/>
    </source>
</evidence>
<evidence type="ECO:0000256" key="3">
    <source>
        <dbReference type="ARBA" id="ARBA00007757"/>
    </source>
</evidence>
<feature type="domain" description="Homogentisate 1,2-dioxygenase C-terminal" evidence="20">
    <location>
        <begin position="123"/>
        <end position="277"/>
    </location>
</feature>
<comment type="cofactor">
    <cofactor evidence="1 19">
        <name>Fe cation</name>
        <dbReference type="ChEBI" id="CHEBI:24875"/>
    </cofactor>
</comment>
<evidence type="ECO:0000256" key="13">
    <source>
        <dbReference type="ARBA" id="ARBA00030437"/>
    </source>
</evidence>
<dbReference type="Proteomes" id="UP000700334">
    <property type="component" value="Unassembled WGS sequence"/>
</dbReference>